<dbReference type="Proteomes" id="UP000261032">
    <property type="component" value="Unassembled WGS sequence"/>
</dbReference>
<evidence type="ECO:0000256" key="1">
    <source>
        <dbReference type="SAM" id="Phobius"/>
    </source>
</evidence>
<dbReference type="GeneID" id="64197128"/>
<organism evidence="3 4">
    <name type="scientific">Thomasclavelia ramosa</name>
    <dbReference type="NCBI Taxonomy" id="1547"/>
    <lineage>
        <taxon>Bacteria</taxon>
        <taxon>Bacillati</taxon>
        <taxon>Bacillota</taxon>
        <taxon>Erysipelotrichia</taxon>
        <taxon>Erysipelotrichales</taxon>
        <taxon>Coprobacillaceae</taxon>
        <taxon>Thomasclavelia</taxon>
    </lineage>
</organism>
<name>A0A3E3EG39_9FIRM</name>
<evidence type="ECO:0000313" key="2">
    <source>
        <dbReference type="EMBL" id="MDB7082535.1"/>
    </source>
</evidence>
<gene>
    <name evidence="3" type="ORF">DXB93_03270</name>
    <name evidence="2" type="ORF">PM738_01870</name>
</gene>
<reference evidence="2" key="2">
    <citation type="submission" date="2023-01" db="EMBL/GenBank/DDBJ databases">
        <title>Human gut microbiome strain richness.</title>
        <authorList>
            <person name="Chen-Liaw A."/>
        </authorList>
    </citation>
    <scope>NUCLEOTIDE SEQUENCE</scope>
    <source>
        <strain evidence="2">1001217st2_G6_1001217B_191108</strain>
    </source>
</reference>
<dbReference type="Proteomes" id="UP001211987">
    <property type="component" value="Unassembled WGS sequence"/>
</dbReference>
<comment type="caution">
    <text evidence="3">The sequence shown here is derived from an EMBL/GenBank/DDBJ whole genome shotgun (WGS) entry which is preliminary data.</text>
</comment>
<feature type="transmembrane region" description="Helical" evidence="1">
    <location>
        <begin position="62"/>
        <end position="93"/>
    </location>
</feature>
<keyword evidence="1" id="KW-0472">Membrane</keyword>
<protein>
    <submittedName>
        <fullName evidence="3">DUF2232 domain-containing protein</fullName>
    </submittedName>
</protein>
<dbReference type="InterPro" id="IPR018710">
    <property type="entry name" value="DUF2232"/>
</dbReference>
<sequence length="188" mass="21482">MNGNKVKVMAQGAMLASLFGVLGVINLYTGSIFDIVLAYVMVIGLVYYTYLYDYRAGLSVLAVTFVILFLVGELFFTFYVTFTLVMGIFYGYCLKHEKQKCFSKYGLMIISAIKNFLIFFLLGGLLGINVYQEGLEMYREIISLIPMLKNILTPEVSFALLWIFLFISESYIVRVYSNIIVSKLMKRK</sequence>
<dbReference type="RefSeq" id="WP_003535012.1">
    <property type="nucleotide sequence ID" value="NZ_AP031443.1"/>
</dbReference>
<accession>A0A3E3EG39</accession>
<feature type="transmembrane region" description="Helical" evidence="1">
    <location>
        <begin position="156"/>
        <end position="177"/>
    </location>
</feature>
<proteinExistence type="predicted"/>
<reference evidence="3 4" key="1">
    <citation type="submission" date="2018-08" db="EMBL/GenBank/DDBJ databases">
        <title>A genome reference for cultivated species of the human gut microbiota.</title>
        <authorList>
            <person name="Zou Y."/>
            <person name="Xue W."/>
            <person name="Luo G."/>
        </authorList>
    </citation>
    <scope>NUCLEOTIDE SEQUENCE [LARGE SCALE GENOMIC DNA]</scope>
    <source>
        <strain evidence="3 4">OM06-4</strain>
    </source>
</reference>
<keyword evidence="1" id="KW-0812">Transmembrane</keyword>
<dbReference type="AlphaFoldDB" id="A0A3E3EG39"/>
<dbReference type="EMBL" id="QUSL01000003">
    <property type="protein sequence ID" value="RGD86847.1"/>
    <property type="molecule type" value="Genomic_DNA"/>
</dbReference>
<keyword evidence="1" id="KW-1133">Transmembrane helix</keyword>
<feature type="transmembrane region" description="Helical" evidence="1">
    <location>
        <begin position="105"/>
        <end position="128"/>
    </location>
</feature>
<feature type="transmembrane region" description="Helical" evidence="1">
    <location>
        <begin position="6"/>
        <end position="25"/>
    </location>
</feature>
<evidence type="ECO:0000313" key="4">
    <source>
        <dbReference type="Proteomes" id="UP000261032"/>
    </source>
</evidence>
<dbReference type="EMBL" id="JAQLKE010000002">
    <property type="protein sequence ID" value="MDB7082535.1"/>
    <property type="molecule type" value="Genomic_DNA"/>
</dbReference>
<dbReference type="Pfam" id="PF09991">
    <property type="entry name" value="DUF2232"/>
    <property type="match status" value="1"/>
</dbReference>
<evidence type="ECO:0000313" key="3">
    <source>
        <dbReference type="EMBL" id="RGD86847.1"/>
    </source>
</evidence>
<feature type="transmembrane region" description="Helical" evidence="1">
    <location>
        <begin position="32"/>
        <end position="50"/>
    </location>
</feature>